<name>A0ABP9PQB7_9ACTN</name>
<dbReference type="Gene3D" id="3.60.10.10">
    <property type="entry name" value="Endonuclease/exonuclease/phosphatase"/>
    <property type="match status" value="1"/>
</dbReference>
<accession>A0ABP9PQB7</accession>
<keyword evidence="2" id="KW-1133">Transmembrane helix</keyword>
<evidence type="ECO:0000256" key="2">
    <source>
        <dbReference type="SAM" id="Phobius"/>
    </source>
</evidence>
<dbReference type="Proteomes" id="UP001500221">
    <property type="component" value="Unassembled WGS sequence"/>
</dbReference>
<keyword evidence="5" id="KW-1185">Reference proteome</keyword>
<protein>
    <recommendedName>
        <fullName evidence="3">Endonuclease/exonuclease/phosphatase domain-containing protein</fullName>
    </recommendedName>
</protein>
<feature type="region of interest" description="Disordered" evidence="1">
    <location>
        <begin position="38"/>
        <end position="112"/>
    </location>
</feature>
<dbReference type="InterPro" id="IPR005135">
    <property type="entry name" value="Endo/exonuclease/phosphatase"/>
</dbReference>
<evidence type="ECO:0000313" key="4">
    <source>
        <dbReference type="EMBL" id="GAA5150361.1"/>
    </source>
</evidence>
<keyword evidence="2" id="KW-0812">Transmembrane</keyword>
<organism evidence="4 5">
    <name type="scientific">Nocardioides marinquilinus</name>
    <dbReference type="NCBI Taxonomy" id="1210400"/>
    <lineage>
        <taxon>Bacteria</taxon>
        <taxon>Bacillati</taxon>
        <taxon>Actinomycetota</taxon>
        <taxon>Actinomycetes</taxon>
        <taxon>Propionibacteriales</taxon>
        <taxon>Nocardioidaceae</taxon>
        <taxon>Nocardioides</taxon>
    </lineage>
</organism>
<dbReference type="RefSeq" id="WP_345459339.1">
    <property type="nucleotide sequence ID" value="NZ_BAABKG010000003.1"/>
</dbReference>
<keyword evidence="2" id="KW-0472">Membrane</keyword>
<sequence>MGKHALDTPRATLVGTVSVGVALVVVVALFAVLGQRANAGGSTTDDVSDAAASTAVSDPPTSPSTSSTPSPTPSAPQTSAPTQRPQRTERTDEPSAPRTSDGTDGQKVGSDRSLADRVEDLAEVPPPSPTEFRVTSLNILGHSHTVSGPRARRYPSGPTRAGFVAQLIASWDVDVAGLQELQAPQWGVLANRLPNWGHYGPGFGREVMANSIIWDTRVWELVEGSTVQIPYFGGNRRAMPYVLLRNLASGQQVWFANFHNPADAHGPAQRWRKAATAIQIQLANNLGADGTPVVFTGDFNDREQYFCPIVANTALEASQGGSADGGCAPPAKMDVDWIFGSPPIQFTQHIRVIDGLIDRTTDHPMIVADAFIPPPLDSDSAS</sequence>
<evidence type="ECO:0000256" key="1">
    <source>
        <dbReference type="SAM" id="MobiDB-lite"/>
    </source>
</evidence>
<feature type="compositionally biased region" description="Basic and acidic residues" evidence="1">
    <location>
        <begin position="86"/>
        <end position="95"/>
    </location>
</feature>
<dbReference type="SUPFAM" id="SSF56219">
    <property type="entry name" value="DNase I-like"/>
    <property type="match status" value="1"/>
</dbReference>
<evidence type="ECO:0000259" key="3">
    <source>
        <dbReference type="Pfam" id="PF03372"/>
    </source>
</evidence>
<feature type="compositionally biased region" description="Low complexity" evidence="1">
    <location>
        <begin position="42"/>
        <end position="83"/>
    </location>
</feature>
<feature type="domain" description="Endonuclease/exonuclease/phosphatase" evidence="3">
    <location>
        <begin position="137"/>
        <end position="363"/>
    </location>
</feature>
<dbReference type="Pfam" id="PF03372">
    <property type="entry name" value="Exo_endo_phos"/>
    <property type="match status" value="1"/>
</dbReference>
<gene>
    <name evidence="4" type="ORF">GCM10023340_27320</name>
</gene>
<dbReference type="EMBL" id="BAABKG010000003">
    <property type="protein sequence ID" value="GAA5150361.1"/>
    <property type="molecule type" value="Genomic_DNA"/>
</dbReference>
<dbReference type="InterPro" id="IPR036691">
    <property type="entry name" value="Endo/exonu/phosph_ase_sf"/>
</dbReference>
<feature type="transmembrane region" description="Helical" evidence="2">
    <location>
        <begin position="12"/>
        <end position="33"/>
    </location>
</feature>
<reference evidence="5" key="1">
    <citation type="journal article" date="2019" name="Int. J. Syst. Evol. Microbiol.">
        <title>The Global Catalogue of Microorganisms (GCM) 10K type strain sequencing project: providing services to taxonomists for standard genome sequencing and annotation.</title>
        <authorList>
            <consortium name="The Broad Institute Genomics Platform"/>
            <consortium name="The Broad Institute Genome Sequencing Center for Infectious Disease"/>
            <person name="Wu L."/>
            <person name="Ma J."/>
        </authorList>
    </citation>
    <scope>NUCLEOTIDE SEQUENCE [LARGE SCALE GENOMIC DNA]</scope>
    <source>
        <strain evidence="5">JCM 18459</strain>
    </source>
</reference>
<comment type="caution">
    <text evidence="4">The sequence shown here is derived from an EMBL/GenBank/DDBJ whole genome shotgun (WGS) entry which is preliminary data.</text>
</comment>
<proteinExistence type="predicted"/>
<evidence type="ECO:0000313" key="5">
    <source>
        <dbReference type="Proteomes" id="UP001500221"/>
    </source>
</evidence>